<accession>A0AAD5WV73</accession>
<keyword evidence="2" id="KW-1185">Reference proteome</keyword>
<evidence type="ECO:0000313" key="2">
    <source>
        <dbReference type="Proteomes" id="UP001201980"/>
    </source>
</evidence>
<dbReference type="Proteomes" id="UP001201980">
    <property type="component" value="Unassembled WGS sequence"/>
</dbReference>
<protein>
    <submittedName>
        <fullName evidence="1">Uncharacterized protein</fullName>
    </submittedName>
</protein>
<name>A0AAD5WV73_9PEZI</name>
<reference evidence="1" key="1">
    <citation type="submission" date="2022-07" db="EMBL/GenBank/DDBJ databases">
        <title>Draft genome sequence of Zalerion maritima ATCC 34329, a (micro)plastics degrading marine fungus.</title>
        <authorList>
            <person name="Paco A."/>
            <person name="Goncalves M.F.M."/>
            <person name="Rocha-Santos T.A.P."/>
            <person name="Alves A."/>
        </authorList>
    </citation>
    <scope>NUCLEOTIDE SEQUENCE</scope>
    <source>
        <strain evidence="1">ATCC 34329</strain>
    </source>
</reference>
<sequence length="76" mass="8691">MWTVHSSKSLADGAGWWSKPPPLVGVAQHRGRDSHLALTWKWSRQTGWRETEEDGWRPYPPYGWTELSGFAPCGPR</sequence>
<gene>
    <name evidence="1" type="ORF">MKZ38_010769</name>
</gene>
<dbReference type="AlphaFoldDB" id="A0AAD5WV73"/>
<evidence type="ECO:0000313" key="1">
    <source>
        <dbReference type="EMBL" id="KAJ2906778.1"/>
    </source>
</evidence>
<proteinExistence type="predicted"/>
<comment type="caution">
    <text evidence="1">The sequence shown here is derived from an EMBL/GenBank/DDBJ whole genome shotgun (WGS) entry which is preliminary data.</text>
</comment>
<organism evidence="1 2">
    <name type="scientific">Zalerion maritima</name>
    <dbReference type="NCBI Taxonomy" id="339359"/>
    <lineage>
        <taxon>Eukaryota</taxon>
        <taxon>Fungi</taxon>
        <taxon>Dikarya</taxon>
        <taxon>Ascomycota</taxon>
        <taxon>Pezizomycotina</taxon>
        <taxon>Sordariomycetes</taxon>
        <taxon>Lulworthiomycetidae</taxon>
        <taxon>Lulworthiales</taxon>
        <taxon>Lulworthiaceae</taxon>
        <taxon>Zalerion</taxon>
    </lineage>
</organism>
<dbReference type="EMBL" id="JAKWBI020000009">
    <property type="protein sequence ID" value="KAJ2906778.1"/>
    <property type="molecule type" value="Genomic_DNA"/>
</dbReference>